<reference evidence="5" key="1">
    <citation type="journal article" date="2023" name="Plant J.">
        <title>Genome sequences and population genomics provide insights into the demographic history, inbreeding, and mutation load of two 'living fossil' tree species of Dipteronia.</title>
        <authorList>
            <person name="Feng Y."/>
            <person name="Comes H.P."/>
            <person name="Chen J."/>
            <person name="Zhu S."/>
            <person name="Lu R."/>
            <person name="Zhang X."/>
            <person name="Li P."/>
            <person name="Qiu J."/>
            <person name="Olsen K.M."/>
            <person name="Qiu Y."/>
        </authorList>
    </citation>
    <scope>NUCLEOTIDE SEQUENCE</scope>
    <source>
        <strain evidence="5">KIB01</strain>
    </source>
</reference>
<dbReference type="InterPro" id="IPR008395">
    <property type="entry name" value="Agenet-like_dom"/>
</dbReference>
<comment type="subcellular location">
    <subcellularLocation>
        <location evidence="1">Nucleus</location>
    </subcellularLocation>
</comment>
<evidence type="ECO:0000256" key="2">
    <source>
        <dbReference type="ARBA" id="ARBA00023242"/>
    </source>
</evidence>
<dbReference type="Proteomes" id="UP001280121">
    <property type="component" value="Unassembled WGS sequence"/>
</dbReference>
<protein>
    <recommendedName>
        <fullName evidence="4">ENT domain-containing protein</fullName>
    </recommendedName>
</protein>
<evidence type="ECO:0000313" key="6">
    <source>
        <dbReference type="Proteomes" id="UP001280121"/>
    </source>
</evidence>
<dbReference type="SUPFAM" id="SSF158639">
    <property type="entry name" value="ENT-like"/>
    <property type="match status" value="1"/>
</dbReference>
<dbReference type="InterPro" id="IPR005491">
    <property type="entry name" value="ENT_dom"/>
</dbReference>
<dbReference type="PROSITE" id="PS51138">
    <property type="entry name" value="ENT"/>
    <property type="match status" value="1"/>
</dbReference>
<evidence type="ECO:0000259" key="4">
    <source>
        <dbReference type="PROSITE" id="PS51138"/>
    </source>
</evidence>
<proteinExistence type="predicted"/>
<feature type="region of interest" description="Disordered" evidence="3">
    <location>
        <begin position="208"/>
        <end position="227"/>
    </location>
</feature>
<keyword evidence="2" id="KW-0539">Nucleus</keyword>
<dbReference type="Gene3D" id="1.10.1240.40">
    <property type="entry name" value="ENT domain"/>
    <property type="match status" value="1"/>
</dbReference>
<feature type="domain" description="ENT" evidence="4">
    <location>
        <begin position="341"/>
        <end position="401"/>
    </location>
</feature>
<gene>
    <name evidence="5" type="ORF">Ddye_015938</name>
</gene>
<feature type="compositionally biased region" description="Basic and acidic residues" evidence="3">
    <location>
        <begin position="162"/>
        <end position="176"/>
    </location>
</feature>
<feature type="region of interest" description="Disordered" evidence="3">
    <location>
        <begin position="149"/>
        <end position="179"/>
    </location>
</feature>
<name>A0AAD9WYD2_9ROSI</name>
<dbReference type="PANTHER" id="PTHR31917">
    <property type="entry name" value="AGENET DOMAIN-CONTAINING PROTEIN-RELATED"/>
    <property type="match status" value="1"/>
</dbReference>
<evidence type="ECO:0000256" key="1">
    <source>
        <dbReference type="ARBA" id="ARBA00004123"/>
    </source>
</evidence>
<comment type="caution">
    <text evidence="5">The sequence shown here is derived from an EMBL/GenBank/DDBJ whole genome shotgun (WGS) entry which is preliminary data.</text>
</comment>
<dbReference type="EMBL" id="JANJYI010000005">
    <property type="protein sequence ID" value="KAK2648449.1"/>
    <property type="molecule type" value="Genomic_DNA"/>
</dbReference>
<dbReference type="SMART" id="SM01191">
    <property type="entry name" value="ENT"/>
    <property type="match status" value="1"/>
</dbReference>
<dbReference type="PANTHER" id="PTHR31917:SF59">
    <property type="entry name" value="ENT DOMAIN-CONTAINING PROTEIN"/>
    <property type="match status" value="1"/>
</dbReference>
<dbReference type="InterPro" id="IPR014002">
    <property type="entry name" value="Agenet_dom_plant"/>
</dbReference>
<sequence>MMNLRKGGSVEALRREHDPWGTWFPGTIISINGNYYIIRYEFLMDQEGEPLLEKVYGEDVRPQPRHQPGKNWRVGDIAEVFDAHCWRVGRVAKAVSKNWFVIRLFGSIQLKEFHQSNLRIRQAWHNNKWSIIGKVARDKQFTQKNYSKHSSDLFSGVPLQETGKDSHPGEKDKQECCEDEQDQSKTYCPRRNIKRSHAYLSEITSKNLAAGGNHKKRKSSPHAGGGCGKPLLGSLSWFKQVGNISWIVRENEKFAEEPTEMDPKRVKATSEWLHISSTPHQSNEDSNQCSVASCSSNHFADALGKKFCEPLENVSHDSDAESSFPTLSGKKDIFPFPRHKLDVDIHELELRAYKSTVQALYVSGPLSWEQEFLLTNLRLSLNISDEEHLFQLRHLLSAQVM</sequence>
<organism evidence="5 6">
    <name type="scientific">Dipteronia dyeriana</name>
    <dbReference type="NCBI Taxonomy" id="168575"/>
    <lineage>
        <taxon>Eukaryota</taxon>
        <taxon>Viridiplantae</taxon>
        <taxon>Streptophyta</taxon>
        <taxon>Embryophyta</taxon>
        <taxon>Tracheophyta</taxon>
        <taxon>Spermatophyta</taxon>
        <taxon>Magnoliopsida</taxon>
        <taxon>eudicotyledons</taxon>
        <taxon>Gunneridae</taxon>
        <taxon>Pentapetalae</taxon>
        <taxon>rosids</taxon>
        <taxon>malvids</taxon>
        <taxon>Sapindales</taxon>
        <taxon>Sapindaceae</taxon>
        <taxon>Hippocastanoideae</taxon>
        <taxon>Acereae</taxon>
        <taxon>Dipteronia</taxon>
    </lineage>
</organism>
<evidence type="ECO:0000313" key="5">
    <source>
        <dbReference type="EMBL" id="KAK2648449.1"/>
    </source>
</evidence>
<dbReference type="Pfam" id="PF03735">
    <property type="entry name" value="ENT"/>
    <property type="match status" value="1"/>
</dbReference>
<accession>A0AAD9WYD2</accession>
<dbReference type="SMART" id="SM00743">
    <property type="entry name" value="Agenet"/>
    <property type="match status" value="2"/>
</dbReference>
<evidence type="ECO:0000256" key="3">
    <source>
        <dbReference type="SAM" id="MobiDB-lite"/>
    </source>
</evidence>
<dbReference type="GO" id="GO:0005634">
    <property type="term" value="C:nucleus"/>
    <property type="evidence" value="ECO:0007669"/>
    <property type="project" value="UniProtKB-SubCell"/>
</dbReference>
<dbReference type="AlphaFoldDB" id="A0AAD9WYD2"/>
<dbReference type="Pfam" id="PF05641">
    <property type="entry name" value="Agenet"/>
    <property type="match status" value="1"/>
</dbReference>
<dbReference type="InterPro" id="IPR036142">
    <property type="entry name" value="ENT_dom-like_sf"/>
</dbReference>
<keyword evidence="6" id="KW-1185">Reference proteome</keyword>